<dbReference type="PANTHER" id="PTHR13451">
    <property type="entry name" value="CLASS II CROSSOVER JUNCTION ENDONUCLEASE MUS81"/>
    <property type="match status" value="1"/>
</dbReference>
<dbReference type="GO" id="GO:0046872">
    <property type="term" value="F:metal ion binding"/>
    <property type="evidence" value="ECO:0007669"/>
    <property type="project" value="UniProtKB-UniRule"/>
</dbReference>
<feature type="domain" description="ERCC4" evidence="18">
    <location>
        <begin position="288"/>
        <end position="385"/>
    </location>
</feature>
<evidence type="ECO:0000256" key="17">
    <source>
        <dbReference type="SAM" id="MobiDB-lite"/>
    </source>
</evidence>
<evidence type="ECO:0000256" key="5">
    <source>
        <dbReference type="ARBA" id="ARBA00022722"/>
    </source>
</evidence>
<dbReference type="SMART" id="SM00891">
    <property type="entry name" value="ERCC4"/>
    <property type="match status" value="1"/>
</dbReference>
<dbReference type="InterPro" id="IPR006166">
    <property type="entry name" value="ERCC4_domain"/>
</dbReference>
<dbReference type="GO" id="GO:0004857">
    <property type="term" value="F:enzyme inhibitor activity"/>
    <property type="evidence" value="ECO:0007669"/>
    <property type="project" value="EnsemblFungi"/>
</dbReference>
<dbReference type="AlphaFoldDB" id="A0A1E4TVJ0"/>
<dbReference type="SUPFAM" id="SSF52980">
    <property type="entry name" value="Restriction endonuclease-like"/>
    <property type="match status" value="1"/>
</dbReference>
<dbReference type="CDD" id="cd20074">
    <property type="entry name" value="XPF_nuclease_Mus81"/>
    <property type="match status" value="1"/>
</dbReference>
<accession>A0A1E4TVJ0</accession>
<keyword evidence="8 16" id="KW-0227">DNA damage</keyword>
<keyword evidence="6 16" id="KW-0479">Metal-binding</keyword>
<dbReference type="SUPFAM" id="SSF47802">
    <property type="entry name" value="DNA polymerase beta, N-terminal domain-like"/>
    <property type="match status" value="1"/>
</dbReference>
<dbReference type="InterPro" id="IPR033309">
    <property type="entry name" value="Mus81"/>
</dbReference>
<dbReference type="GO" id="GO:0006308">
    <property type="term" value="P:DNA catabolic process"/>
    <property type="evidence" value="ECO:0007669"/>
    <property type="project" value="UniProtKB-UniRule"/>
</dbReference>
<dbReference type="InterPro" id="IPR036388">
    <property type="entry name" value="WH-like_DNA-bd_sf"/>
</dbReference>
<keyword evidence="9 16" id="KW-0378">Hydrolase</keyword>
<dbReference type="FunFam" id="1.10.10.10:FF:000307">
    <property type="entry name" value="Crossover junction endonuclease MUS81"/>
    <property type="match status" value="1"/>
</dbReference>
<dbReference type="OrthoDB" id="5963188at2759"/>
<dbReference type="GO" id="GO:0000727">
    <property type="term" value="P:double-strand break repair via break-induced replication"/>
    <property type="evidence" value="ECO:0007669"/>
    <property type="project" value="UniProtKB-UniRule"/>
</dbReference>
<evidence type="ECO:0000256" key="14">
    <source>
        <dbReference type="ARBA" id="ARBA00023254"/>
    </source>
</evidence>
<dbReference type="InterPro" id="IPR042530">
    <property type="entry name" value="EME1/EME2_C"/>
</dbReference>
<evidence type="ECO:0000256" key="8">
    <source>
        <dbReference type="ARBA" id="ARBA00022763"/>
    </source>
</evidence>
<dbReference type="GO" id="GO:0006265">
    <property type="term" value="P:DNA topological change"/>
    <property type="evidence" value="ECO:0007669"/>
    <property type="project" value="EnsemblFungi"/>
</dbReference>
<evidence type="ECO:0000256" key="16">
    <source>
        <dbReference type="RuleBase" id="RU369042"/>
    </source>
</evidence>
<dbReference type="EC" id="3.1.22.-" evidence="16"/>
<dbReference type="Gene3D" id="1.10.150.110">
    <property type="entry name" value="DNA polymerase beta, N-terminal domain-like"/>
    <property type="match status" value="1"/>
</dbReference>
<comment type="similarity">
    <text evidence="3 16">Belongs to the XPF family.</text>
</comment>
<evidence type="ECO:0000256" key="12">
    <source>
        <dbReference type="ARBA" id="ARBA00023204"/>
    </source>
</evidence>
<organism evidence="19 20">
    <name type="scientific">Pachysolen tannophilus NRRL Y-2460</name>
    <dbReference type="NCBI Taxonomy" id="669874"/>
    <lineage>
        <taxon>Eukaryota</taxon>
        <taxon>Fungi</taxon>
        <taxon>Dikarya</taxon>
        <taxon>Ascomycota</taxon>
        <taxon>Saccharomycotina</taxon>
        <taxon>Pichiomycetes</taxon>
        <taxon>Pachysolenaceae</taxon>
        <taxon>Pachysolen</taxon>
    </lineage>
</organism>
<dbReference type="Pfam" id="PF14716">
    <property type="entry name" value="HHH_8"/>
    <property type="match status" value="1"/>
</dbReference>
<dbReference type="Pfam" id="PF21292">
    <property type="entry name" value="EME1-MUS81_C"/>
    <property type="match status" value="1"/>
</dbReference>
<dbReference type="GO" id="GO:0003677">
    <property type="term" value="F:DNA binding"/>
    <property type="evidence" value="ECO:0007669"/>
    <property type="project" value="UniProtKB-UniRule"/>
</dbReference>
<sequence>MELPQDLKHLFAGWLEQEASHAAKHGNKSVMLYNKALDRLRKCPMIIKEPRQLLSIQFIGPKIVSKLSSKLVDYCEDNGFKVPEYLLERDNQEGKRKNNENDKNDDGGNGESVEPPAKKRRKTVRRYVPARRSGGYAILLVLLIHDPEREGMTKDDIIRYATPYCDTSFHSNPSTNQFYSAWISHKTLINRNLVESSGRPLQFFLTDEGVELATLLRQTHDQDNIINKDNQVINEKNSWNSNSPNLLEQELIVDDSNEETISNEQILNKLIFHKNQYCIWEAGTYSILLVIDNREIRSQSQRDYFTKKFFELGIDSKTLPLTVGDGIWIARNEKTNTEVVLNFIFERKRLDDLASSIKDGRYAEQKSRLRKTGLKNVFYIVEEQMASDVSMMGDAIQTSISMTITTSNFFIKRTKDSDDTIKFLSLLTEKIKNFYSNKKLIVIEKPHDIKTQLEYSQILQKFQAQFDTDLQESVHKLSNFQSILSKSDMITVKELFIKMLMTIKGMSLDKALKIQTHFKTPKNLIQNYRNCENISDKEKLLSDLFCNEITNKKIGPSLSKKVYEIWGGTSIKESSI</sequence>
<evidence type="ECO:0000256" key="9">
    <source>
        <dbReference type="ARBA" id="ARBA00022801"/>
    </source>
</evidence>
<comment type="cofactor">
    <cofactor evidence="1 16">
        <name>Mg(2+)</name>
        <dbReference type="ChEBI" id="CHEBI:18420"/>
    </cofactor>
</comment>
<evidence type="ECO:0000256" key="4">
    <source>
        <dbReference type="ARBA" id="ARBA00017114"/>
    </source>
</evidence>
<keyword evidence="5 16" id="KW-0540">Nuclease</keyword>
<dbReference type="GO" id="GO:0031573">
    <property type="term" value="P:mitotic intra-S DNA damage checkpoint signaling"/>
    <property type="evidence" value="ECO:0007669"/>
    <property type="project" value="TreeGrafter"/>
</dbReference>
<evidence type="ECO:0000256" key="10">
    <source>
        <dbReference type="ARBA" id="ARBA00022842"/>
    </source>
</evidence>
<evidence type="ECO:0000256" key="15">
    <source>
        <dbReference type="ARBA" id="ARBA00058015"/>
    </source>
</evidence>
<dbReference type="PANTHER" id="PTHR13451:SF0">
    <property type="entry name" value="CROSSOVER JUNCTION ENDONUCLEASE MUS81"/>
    <property type="match status" value="1"/>
</dbReference>
<keyword evidence="12 16" id="KW-0234">DNA repair</keyword>
<dbReference type="GO" id="GO:0048257">
    <property type="term" value="F:3'-flap endonuclease activity"/>
    <property type="evidence" value="ECO:0007669"/>
    <property type="project" value="TreeGrafter"/>
</dbReference>
<comment type="function">
    <text evidence="15 16">Interacts with EME1 to form a DNA structure-specific endonuclease with substrate preference for branched DNA structures with a 5'-end at the branch nick. Typical substrates include 3'-flap structures, D-loops, replication forks and nicked Holliday junctions. May be required in mitosis for the processing of stalled or collapsed replication fork intermediates. May be required in meiosis for the repair of meiosis-specific double strand breaks subsequent to single-end invasion (SEI).</text>
</comment>
<dbReference type="GO" id="GO:0005634">
    <property type="term" value="C:nucleus"/>
    <property type="evidence" value="ECO:0007669"/>
    <property type="project" value="UniProtKB-SubCell"/>
</dbReference>
<comment type="subunit">
    <text evidence="16">Interacts with EME1.</text>
</comment>
<dbReference type="CDD" id="cd21036">
    <property type="entry name" value="WH_MUS81"/>
    <property type="match status" value="1"/>
</dbReference>
<keyword evidence="20" id="KW-1185">Reference proteome</keyword>
<feature type="region of interest" description="Disordered" evidence="17">
    <location>
        <begin position="86"/>
        <end position="126"/>
    </location>
</feature>
<dbReference type="Pfam" id="PF21136">
    <property type="entry name" value="WHD_MUS81"/>
    <property type="match status" value="1"/>
</dbReference>
<dbReference type="InterPro" id="IPR047416">
    <property type="entry name" value="XPF_nuclease_Mus81"/>
</dbReference>
<reference evidence="20" key="1">
    <citation type="submission" date="2016-05" db="EMBL/GenBank/DDBJ databases">
        <title>Comparative genomics of biotechnologically important yeasts.</title>
        <authorList>
            <consortium name="DOE Joint Genome Institute"/>
            <person name="Riley R."/>
            <person name="Haridas S."/>
            <person name="Wolfe K.H."/>
            <person name="Lopes M.R."/>
            <person name="Hittinger C.T."/>
            <person name="Goker M."/>
            <person name="Salamov A."/>
            <person name="Wisecaver J."/>
            <person name="Long T.M."/>
            <person name="Aerts A.L."/>
            <person name="Barry K."/>
            <person name="Choi C."/>
            <person name="Clum A."/>
            <person name="Coughlan A.Y."/>
            <person name="Deshpande S."/>
            <person name="Douglass A.P."/>
            <person name="Hanson S.J."/>
            <person name="Klenk H.-P."/>
            <person name="Labutti K."/>
            <person name="Lapidus A."/>
            <person name="Lindquist E."/>
            <person name="Lipzen A."/>
            <person name="Meier-Kolthoff J.P."/>
            <person name="Ohm R.A."/>
            <person name="Otillar R.P."/>
            <person name="Pangilinan J."/>
            <person name="Peng Y."/>
            <person name="Rokas A."/>
            <person name="Rosa C.A."/>
            <person name="Scheuner C."/>
            <person name="Sibirny A.A."/>
            <person name="Slot J.C."/>
            <person name="Stielow J.B."/>
            <person name="Sun H."/>
            <person name="Kurtzman C.P."/>
            <person name="Blackwell M."/>
            <person name="Grigoriev I.V."/>
            <person name="Jeffries T.W."/>
        </authorList>
    </citation>
    <scope>NUCLEOTIDE SEQUENCE [LARGE SCALE GENOMIC DNA]</scope>
    <source>
        <strain evidence="20">NRRL Y-2460</strain>
    </source>
</reference>
<evidence type="ECO:0000256" key="13">
    <source>
        <dbReference type="ARBA" id="ARBA00023242"/>
    </source>
</evidence>
<keyword evidence="7 16" id="KW-0255">Endonuclease</keyword>
<evidence type="ECO:0000256" key="2">
    <source>
        <dbReference type="ARBA" id="ARBA00004123"/>
    </source>
</evidence>
<name>A0A1E4TVJ0_PACTA</name>
<dbReference type="InterPro" id="IPR027421">
    <property type="entry name" value="DNA_pol_lamdba_lyase_dom_sf"/>
</dbReference>
<evidence type="ECO:0000256" key="11">
    <source>
        <dbReference type="ARBA" id="ARBA00023172"/>
    </source>
</evidence>
<dbReference type="Gene3D" id="1.10.150.670">
    <property type="entry name" value="Crossover junction endonuclease EME1, DNA-binding domain"/>
    <property type="match status" value="1"/>
</dbReference>
<evidence type="ECO:0000256" key="3">
    <source>
        <dbReference type="ARBA" id="ARBA00010015"/>
    </source>
</evidence>
<dbReference type="Gene3D" id="3.40.50.10130">
    <property type="match status" value="1"/>
</dbReference>
<comment type="subcellular location">
    <subcellularLocation>
        <location evidence="2 16">Nucleus</location>
    </subcellularLocation>
</comment>
<evidence type="ECO:0000313" key="19">
    <source>
        <dbReference type="EMBL" id="ODV95785.1"/>
    </source>
</evidence>
<dbReference type="InterPro" id="IPR011335">
    <property type="entry name" value="Restrct_endonuc-II-like"/>
</dbReference>
<keyword evidence="10 16" id="KW-0460">Magnesium</keyword>
<dbReference type="STRING" id="669874.A0A1E4TVJ0"/>
<evidence type="ECO:0000259" key="18">
    <source>
        <dbReference type="SMART" id="SM00891"/>
    </source>
</evidence>
<dbReference type="GO" id="GO:0008821">
    <property type="term" value="F:crossover junction DNA endonuclease activity"/>
    <property type="evidence" value="ECO:0007669"/>
    <property type="project" value="UniProtKB-UniRule"/>
</dbReference>
<feature type="compositionally biased region" description="Basic and acidic residues" evidence="17">
    <location>
        <begin position="86"/>
        <end position="106"/>
    </location>
</feature>
<evidence type="ECO:0000256" key="7">
    <source>
        <dbReference type="ARBA" id="ARBA00022759"/>
    </source>
</evidence>
<keyword evidence="11 16" id="KW-0233">DNA recombination</keyword>
<evidence type="ECO:0000313" key="20">
    <source>
        <dbReference type="Proteomes" id="UP000094236"/>
    </source>
</evidence>
<dbReference type="Proteomes" id="UP000094236">
    <property type="component" value="Unassembled WGS sequence"/>
</dbReference>
<evidence type="ECO:0000256" key="1">
    <source>
        <dbReference type="ARBA" id="ARBA00001946"/>
    </source>
</evidence>
<proteinExistence type="inferred from homology"/>
<dbReference type="GO" id="GO:0048476">
    <property type="term" value="C:Holliday junction resolvase complex"/>
    <property type="evidence" value="ECO:0007669"/>
    <property type="project" value="UniProtKB-UniRule"/>
</dbReference>
<dbReference type="Pfam" id="PF02732">
    <property type="entry name" value="ERCC4"/>
    <property type="match status" value="1"/>
</dbReference>
<dbReference type="InterPro" id="IPR047417">
    <property type="entry name" value="WHD_MUS81"/>
</dbReference>
<keyword evidence="13 16" id="KW-0539">Nucleus</keyword>
<dbReference type="Gene3D" id="1.10.10.10">
    <property type="entry name" value="Winged helix-like DNA-binding domain superfamily/Winged helix DNA-binding domain"/>
    <property type="match status" value="1"/>
</dbReference>
<dbReference type="EMBL" id="KV454013">
    <property type="protein sequence ID" value="ODV95785.1"/>
    <property type="molecule type" value="Genomic_DNA"/>
</dbReference>
<keyword evidence="14" id="KW-0469">Meiosis</keyword>
<protein>
    <recommendedName>
        <fullName evidence="4 16">Crossover junction endonuclease MUS81</fullName>
        <ecNumber evidence="16">3.1.22.-</ecNumber>
    </recommendedName>
</protein>
<evidence type="ECO:0000256" key="6">
    <source>
        <dbReference type="ARBA" id="ARBA00022723"/>
    </source>
</evidence>
<gene>
    <name evidence="19" type="ORF">PACTADRAFT_49235</name>
</gene>
<dbReference type="InterPro" id="IPR010996">
    <property type="entry name" value="HHH_MUS81"/>
</dbReference>
<dbReference type="GO" id="GO:0000712">
    <property type="term" value="P:resolution of meiotic recombination intermediates"/>
    <property type="evidence" value="ECO:0007669"/>
    <property type="project" value="EnsemblFungi"/>
</dbReference>
<dbReference type="FunFam" id="3.40.50.10130:FF:000005">
    <property type="entry name" value="crossover junction endonuclease MUS81 isoform X1"/>
    <property type="match status" value="1"/>
</dbReference>